<accession>A0A4U1ESV6</accession>
<gene>
    <name evidence="1" type="ORF">EI555_019508</name>
</gene>
<organism evidence="1 2">
    <name type="scientific">Monodon monoceros</name>
    <name type="common">Narwhal</name>
    <name type="synonym">Ceratodon monodon</name>
    <dbReference type="NCBI Taxonomy" id="40151"/>
    <lineage>
        <taxon>Eukaryota</taxon>
        <taxon>Metazoa</taxon>
        <taxon>Chordata</taxon>
        <taxon>Craniata</taxon>
        <taxon>Vertebrata</taxon>
        <taxon>Euteleostomi</taxon>
        <taxon>Mammalia</taxon>
        <taxon>Eutheria</taxon>
        <taxon>Laurasiatheria</taxon>
        <taxon>Artiodactyla</taxon>
        <taxon>Whippomorpha</taxon>
        <taxon>Cetacea</taxon>
        <taxon>Odontoceti</taxon>
        <taxon>Monodontidae</taxon>
        <taxon>Monodon</taxon>
    </lineage>
</organism>
<evidence type="ECO:0000313" key="2">
    <source>
        <dbReference type="Proteomes" id="UP000308365"/>
    </source>
</evidence>
<protein>
    <submittedName>
        <fullName evidence="1">Uncharacterized protein</fullName>
    </submittedName>
</protein>
<dbReference type="Proteomes" id="UP000308365">
    <property type="component" value="Unassembled WGS sequence"/>
</dbReference>
<reference evidence="2" key="1">
    <citation type="journal article" date="2019" name="IScience">
        <title>Narwhal Genome Reveals Long-Term Low Genetic Diversity despite Current Large Abundance Size.</title>
        <authorList>
            <person name="Westbury M.V."/>
            <person name="Petersen B."/>
            <person name="Garde E."/>
            <person name="Heide-Jorgensen M.P."/>
            <person name="Lorenzen E.D."/>
        </authorList>
    </citation>
    <scope>NUCLEOTIDE SEQUENCE [LARGE SCALE GENOMIC DNA]</scope>
</reference>
<dbReference type="AlphaFoldDB" id="A0A4U1ESV6"/>
<evidence type="ECO:0000313" key="1">
    <source>
        <dbReference type="EMBL" id="TKC39729.1"/>
    </source>
</evidence>
<name>A0A4U1ESV6_MONMO</name>
<sequence length="138" mass="15366">MAAPRLRFLMEYAMLEECPFRTEDEEASKLTLLSTGAVSQVVGREGGDVSLGRHPGICVIIYHRMRRRSRTACGPLLEHTTRGEREEIRDLQALLGYSPGEKGEESVLDYPLLDLLGLAVGFGCSHSLHYLPLQLPEL</sequence>
<feature type="non-terminal residue" evidence="1">
    <location>
        <position position="138"/>
    </location>
</feature>
<dbReference type="EMBL" id="RWIC01000843">
    <property type="protein sequence ID" value="TKC39729.1"/>
    <property type="molecule type" value="Genomic_DNA"/>
</dbReference>
<proteinExistence type="predicted"/>
<comment type="caution">
    <text evidence="1">The sequence shown here is derived from an EMBL/GenBank/DDBJ whole genome shotgun (WGS) entry which is preliminary data.</text>
</comment>